<feature type="region of interest" description="Disordered" evidence="5">
    <location>
        <begin position="477"/>
        <end position="520"/>
    </location>
</feature>
<dbReference type="Pfam" id="PF08833">
    <property type="entry name" value="Axin_b-cat_bind"/>
    <property type="match status" value="1"/>
</dbReference>
<dbReference type="Proteomes" id="UP001566132">
    <property type="component" value="Unassembled WGS sequence"/>
</dbReference>
<organism evidence="8 9">
    <name type="scientific">Hypothenemus hampei</name>
    <name type="common">Coffee berry borer</name>
    <dbReference type="NCBI Taxonomy" id="57062"/>
    <lineage>
        <taxon>Eukaryota</taxon>
        <taxon>Metazoa</taxon>
        <taxon>Ecdysozoa</taxon>
        <taxon>Arthropoda</taxon>
        <taxon>Hexapoda</taxon>
        <taxon>Insecta</taxon>
        <taxon>Pterygota</taxon>
        <taxon>Neoptera</taxon>
        <taxon>Endopterygota</taxon>
        <taxon>Coleoptera</taxon>
        <taxon>Polyphaga</taxon>
        <taxon>Cucujiformia</taxon>
        <taxon>Curculionidae</taxon>
        <taxon>Scolytinae</taxon>
        <taxon>Hypothenemus</taxon>
    </lineage>
</organism>
<evidence type="ECO:0000259" key="6">
    <source>
        <dbReference type="PROSITE" id="PS50132"/>
    </source>
</evidence>
<dbReference type="InterPro" id="IPR016137">
    <property type="entry name" value="RGS"/>
</dbReference>
<feature type="domain" description="DIX" evidence="7">
    <location>
        <begin position="714"/>
        <end position="796"/>
    </location>
</feature>
<protein>
    <recommendedName>
        <fullName evidence="10">Axin</fullName>
    </recommendedName>
</protein>
<dbReference type="EMBL" id="JBDJPC010000007">
    <property type="protein sequence ID" value="KAL1494171.1"/>
    <property type="molecule type" value="Genomic_DNA"/>
</dbReference>
<feature type="compositionally biased region" description="Polar residues" evidence="5">
    <location>
        <begin position="598"/>
        <end position="614"/>
    </location>
</feature>
<dbReference type="PROSITE" id="PS50841">
    <property type="entry name" value="DIX"/>
    <property type="match status" value="1"/>
</dbReference>
<dbReference type="GO" id="GO:0016055">
    <property type="term" value="P:Wnt signaling pathway"/>
    <property type="evidence" value="ECO:0007669"/>
    <property type="project" value="UniProtKB-KW"/>
</dbReference>
<gene>
    <name evidence="8" type="ORF">ABEB36_009815</name>
</gene>
<dbReference type="GO" id="GO:0005737">
    <property type="term" value="C:cytoplasm"/>
    <property type="evidence" value="ECO:0007669"/>
    <property type="project" value="UniProtKB-SubCell"/>
</dbReference>
<feature type="domain" description="RGS" evidence="6">
    <location>
        <begin position="101"/>
        <end position="221"/>
    </location>
</feature>
<proteinExistence type="predicted"/>
<feature type="region of interest" description="Disordered" evidence="5">
    <location>
        <begin position="668"/>
        <end position="711"/>
    </location>
</feature>
<feature type="compositionally biased region" description="Basic and acidic residues" evidence="5">
    <location>
        <begin position="668"/>
        <end position="677"/>
    </location>
</feature>
<dbReference type="SMART" id="SM00315">
    <property type="entry name" value="RGS"/>
    <property type="match status" value="1"/>
</dbReference>
<feature type="region of interest" description="Disordered" evidence="5">
    <location>
        <begin position="227"/>
        <end position="248"/>
    </location>
</feature>
<dbReference type="InterPro" id="IPR024066">
    <property type="entry name" value="RGS_subdom1/3"/>
</dbReference>
<feature type="compositionally biased region" description="Basic residues" evidence="5">
    <location>
        <begin position="488"/>
        <end position="500"/>
    </location>
</feature>
<evidence type="ECO:0000256" key="5">
    <source>
        <dbReference type="SAM" id="MobiDB-lite"/>
    </source>
</evidence>
<dbReference type="Gene3D" id="2.40.240.130">
    <property type="match status" value="1"/>
</dbReference>
<dbReference type="InterPro" id="IPR044926">
    <property type="entry name" value="RGS_subdomain_2"/>
</dbReference>
<dbReference type="InterPro" id="IPR038207">
    <property type="entry name" value="DIX_dom_sf"/>
</dbReference>
<sequence length="797" mass="89682">MSGKDQEKFNEDTFHHNSPRPPVPGEEQSYFSSEKSTDDARFVKPCSPVPKRHYNRSFNTSTTSSSEVASVSSSRASNRHYDLACNDGNRSPPSCLRWANSLHFLLQDGDGVKLFRRYLESEGKQHSDALDFWFACEGLRKQEGVDKIMQLVKLIYKKYFTKSALPVADEVRKEIGKIVKSSQCLDPPVTLFDKVQAQIEHLIVTTTYPNFLKSEMYLQFVENAQTSTSSSSGGSSSNNDYSNDLSNIASGPDPLPILHEDIELVTNLPLHTGSTSANINTGYHMLNAPPPVRLTKDVLLKSQKLRSVDRSKSETFASMIASRGVNSAHAAYNQYNPVSRQDSELQSLSSHSDARTDPDNISLTDSSIDGRTLCRASRRQAILNKEVNMKQVVIPRTQWIEKSHYQPMDPQEFFSLVKKKLEVVKKERDMQEWFEKKLTESSLNSISEPNIRENLLLEDENDQSILDDHVSLVFPDTPARSSGVTSPQKHRHYQSSRRRKEGAGSVFSTDSGNVHDFKDGSEYNKSAMVKSRSMPEYQDDRFVRGATGRRSASKKTLADLTDSGVSVVSDVPSVSGPFKDNNRVWAWIRSEHHDMSAKQRSNSYRTSSATSPISNRHKKGFGSRSSSIERNTVAAAGLCTSQSSGNEASKLPLVSSSNDTLTQLEEARRRLEDDCRTRSKQRSSSSRYSEMSQSSQSTLRKSQRNTRPTLQGSDEVTTVVFTFCDEQFPYRTKIPGSQITLKQFKDYLPKRGNYRFFFKTLCEDLGNQVIHEEITHDGDVLPLWEGKIMAQVKPIID</sequence>
<evidence type="ECO:0000256" key="3">
    <source>
        <dbReference type="ARBA" id="ARBA00022687"/>
    </source>
</evidence>
<evidence type="ECO:0008006" key="10">
    <source>
        <dbReference type="Google" id="ProtNLM"/>
    </source>
</evidence>
<feature type="compositionally biased region" description="Low complexity" evidence="5">
    <location>
        <begin position="682"/>
        <end position="697"/>
    </location>
</feature>
<keyword evidence="2" id="KW-0963">Cytoplasm</keyword>
<feature type="compositionally biased region" description="Low complexity" evidence="5">
    <location>
        <begin position="227"/>
        <end position="247"/>
    </location>
</feature>
<dbReference type="AlphaFoldDB" id="A0ABD1EHS5"/>
<evidence type="ECO:0000256" key="4">
    <source>
        <dbReference type="PROSITE-ProRule" id="PRU00069"/>
    </source>
</evidence>
<dbReference type="SUPFAM" id="SSF54236">
    <property type="entry name" value="Ubiquitin-like"/>
    <property type="match status" value="1"/>
</dbReference>
<keyword evidence="3 4" id="KW-0879">Wnt signaling pathway</keyword>
<dbReference type="Pfam" id="PF00778">
    <property type="entry name" value="DIX"/>
    <property type="match status" value="1"/>
</dbReference>
<feature type="compositionally biased region" description="Basic and acidic residues" evidence="5">
    <location>
        <begin position="1"/>
        <end position="15"/>
    </location>
</feature>
<dbReference type="InterPro" id="IPR043581">
    <property type="entry name" value="Axin-like"/>
</dbReference>
<feature type="compositionally biased region" description="Polar residues" evidence="5">
    <location>
        <begin position="339"/>
        <end position="351"/>
    </location>
</feature>
<feature type="region of interest" description="Disordered" evidence="5">
    <location>
        <begin position="339"/>
        <end position="367"/>
    </location>
</feature>
<feature type="region of interest" description="Disordered" evidence="5">
    <location>
        <begin position="1"/>
        <end position="48"/>
    </location>
</feature>
<dbReference type="SUPFAM" id="SSF48097">
    <property type="entry name" value="Regulator of G-protein signaling, RGS"/>
    <property type="match status" value="1"/>
</dbReference>
<name>A0ABD1EHS5_HYPHA</name>
<evidence type="ECO:0000313" key="8">
    <source>
        <dbReference type="EMBL" id="KAL1494171.1"/>
    </source>
</evidence>
<dbReference type="PROSITE" id="PS50132">
    <property type="entry name" value="RGS"/>
    <property type="match status" value="1"/>
</dbReference>
<dbReference type="Pfam" id="PF00615">
    <property type="entry name" value="RGS"/>
    <property type="match status" value="1"/>
</dbReference>
<dbReference type="PANTHER" id="PTHR46102">
    <property type="entry name" value="AXIN"/>
    <property type="match status" value="1"/>
</dbReference>
<dbReference type="PANTHER" id="PTHR46102:SF2">
    <property type="entry name" value="AXIN"/>
    <property type="match status" value="1"/>
</dbReference>
<evidence type="ECO:0000256" key="2">
    <source>
        <dbReference type="ARBA" id="ARBA00022490"/>
    </source>
</evidence>
<accession>A0ABD1EHS5</accession>
<evidence type="ECO:0000313" key="9">
    <source>
        <dbReference type="Proteomes" id="UP001566132"/>
    </source>
</evidence>
<keyword evidence="9" id="KW-1185">Reference proteome</keyword>
<reference evidence="8 9" key="1">
    <citation type="submission" date="2024-05" db="EMBL/GenBank/DDBJ databases">
        <title>Genetic variation in Jamaican populations of the coffee berry borer (Hypothenemus hampei).</title>
        <authorList>
            <person name="Errbii M."/>
            <person name="Myrie A."/>
        </authorList>
    </citation>
    <scope>NUCLEOTIDE SEQUENCE [LARGE SCALE GENOMIC DNA]</scope>
    <source>
        <strain evidence="8">JA-Hopewell-2020-01-JO</strain>
        <tissue evidence="8">Whole body</tissue>
    </source>
</reference>
<evidence type="ECO:0000256" key="1">
    <source>
        <dbReference type="ARBA" id="ARBA00004496"/>
    </source>
</evidence>
<dbReference type="InterPro" id="IPR001158">
    <property type="entry name" value="DIX"/>
</dbReference>
<feature type="region of interest" description="Disordered" evidence="5">
    <location>
        <begin position="595"/>
        <end position="627"/>
    </location>
</feature>
<dbReference type="InterPro" id="IPR036305">
    <property type="entry name" value="RGS_sf"/>
</dbReference>
<dbReference type="SMART" id="SM00021">
    <property type="entry name" value="DAX"/>
    <property type="match status" value="1"/>
</dbReference>
<dbReference type="Gene3D" id="1.10.167.10">
    <property type="entry name" value="Regulator of G-protein Signalling 4, domain 2"/>
    <property type="match status" value="1"/>
</dbReference>
<evidence type="ECO:0000259" key="7">
    <source>
        <dbReference type="PROSITE" id="PS50841"/>
    </source>
</evidence>
<dbReference type="InterPro" id="IPR029071">
    <property type="entry name" value="Ubiquitin-like_domsf"/>
</dbReference>
<dbReference type="InterPro" id="IPR014936">
    <property type="entry name" value="Axin_b-cat-bd"/>
</dbReference>
<dbReference type="Gene3D" id="1.10.196.10">
    <property type="match status" value="1"/>
</dbReference>
<comment type="subcellular location">
    <subcellularLocation>
        <location evidence="1">Cytoplasm</location>
    </subcellularLocation>
</comment>
<comment type="caution">
    <text evidence="8">The sequence shown here is derived from an EMBL/GenBank/DDBJ whole genome shotgun (WGS) entry which is preliminary data.</text>
</comment>